<protein>
    <submittedName>
        <fullName evidence="1">Uncharacterized protein</fullName>
    </submittedName>
</protein>
<gene>
    <name evidence="1" type="ORF">DICVIV_06783</name>
</gene>
<dbReference type="AlphaFoldDB" id="A0A0D8XTH7"/>
<dbReference type="Proteomes" id="UP000053766">
    <property type="component" value="Unassembled WGS sequence"/>
</dbReference>
<proteinExistence type="predicted"/>
<accession>A0A0D8XTH7</accession>
<sequence>MQQHSNPMGICCSCIRLMLDGESDVKVHVIEPTSIGVEHSAAAPATVQYRHVERSGLTLQVPEMHRVHRNLL</sequence>
<reference evidence="1 2" key="1">
    <citation type="submission" date="2013-11" db="EMBL/GenBank/DDBJ databases">
        <title>Draft genome of the bovine lungworm Dictyocaulus viviparus.</title>
        <authorList>
            <person name="Mitreva M."/>
        </authorList>
    </citation>
    <scope>NUCLEOTIDE SEQUENCE [LARGE SCALE GENOMIC DNA]</scope>
    <source>
        <strain evidence="1 2">HannoverDv2000</strain>
    </source>
</reference>
<evidence type="ECO:0000313" key="1">
    <source>
        <dbReference type="EMBL" id="KJH47132.1"/>
    </source>
</evidence>
<reference evidence="2" key="2">
    <citation type="journal article" date="2016" name="Sci. Rep.">
        <title>Dictyocaulus viviparus genome, variome and transcriptome elucidate lungworm biology and support future intervention.</title>
        <authorList>
            <person name="McNulty S.N."/>
            <person name="Strube C."/>
            <person name="Rosa B.A."/>
            <person name="Martin J.C."/>
            <person name="Tyagi R."/>
            <person name="Choi Y.J."/>
            <person name="Wang Q."/>
            <person name="Hallsworth Pepin K."/>
            <person name="Zhang X."/>
            <person name="Ozersky P."/>
            <person name="Wilson R.K."/>
            <person name="Sternberg P.W."/>
            <person name="Gasser R.B."/>
            <person name="Mitreva M."/>
        </authorList>
    </citation>
    <scope>NUCLEOTIDE SEQUENCE [LARGE SCALE GENOMIC DNA]</scope>
    <source>
        <strain evidence="2">HannoverDv2000</strain>
    </source>
</reference>
<organism evidence="1 2">
    <name type="scientific">Dictyocaulus viviparus</name>
    <name type="common">Bovine lungworm</name>
    <dbReference type="NCBI Taxonomy" id="29172"/>
    <lineage>
        <taxon>Eukaryota</taxon>
        <taxon>Metazoa</taxon>
        <taxon>Ecdysozoa</taxon>
        <taxon>Nematoda</taxon>
        <taxon>Chromadorea</taxon>
        <taxon>Rhabditida</taxon>
        <taxon>Rhabditina</taxon>
        <taxon>Rhabditomorpha</taxon>
        <taxon>Strongyloidea</taxon>
        <taxon>Metastrongylidae</taxon>
        <taxon>Dictyocaulus</taxon>
    </lineage>
</organism>
<evidence type="ECO:0000313" key="2">
    <source>
        <dbReference type="Proteomes" id="UP000053766"/>
    </source>
</evidence>
<keyword evidence="2" id="KW-1185">Reference proteome</keyword>
<name>A0A0D8XTH7_DICVI</name>
<dbReference type="OrthoDB" id="5867354at2759"/>
<dbReference type="EMBL" id="KN716319">
    <property type="protein sequence ID" value="KJH47132.1"/>
    <property type="molecule type" value="Genomic_DNA"/>
</dbReference>